<name>A0A0H5R5X6_9EUKA</name>
<protein>
    <submittedName>
        <fullName evidence="1">Uncharacterized protein</fullName>
    </submittedName>
</protein>
<dbReference type="EMBL" id="HACM01003177">
    <property type="protein sequence ID" value="CRZ03619.1"/>
    <property type="molecule type" value="Transcribed_RNA"/>
</dbReference>
<reference evidence="1" key="1">
    <citation type="submission" date="2015-04" db="EMBL/GenBank/DDBJ databases">
        <title>The genome sequence of the plant pathogenic Rhizarian Plasmodiophora brassicae reveals insights in its biotrophic life cycle and the origin of chitin synthesis.</title>
        <authorList>
            <person name="Schwelm A."/>
            <person name="Fogelqvist J."/>
            <person name="Knaust A."/>
            <person name="Julke S."/>
            <person name="Lilja T."/>
            <person name="Dhandapani V."/>
            <person name="Bonilla-Rosso G."/>
            <person name="Karlsson M."/>
            <person name="Shevchenko A."/>
            <person name="Choi S.R."/>
            <person name="Kim H.G."/>
            <person name="Park J.Y."/>
            <person name="Lim Y.P."/>
            <person name="Ludwig-Muller J."/>
            <person name="Dixelius C."/>
        </authorList>
    </citation>
    <scope>NUCLEOTIDE SEQUENCE</scope>
    <source>
        <tissue evidence="1">Potato root galls</tissue>
    </source>
</reference>
<evidence type="ECO:0000313" key="1">
    <source>
        <dbReference type="EMBL" id="CRZ03619.1"/>
    </source>
</evidence>
<sequence length="111" mass="12215">MVIFQFSQVLSLQVELSSVPAVGIAVEAINIVIDTDHNPRFAVTKTCISRPADSYRRRLVPSLIALSRQFSSPSSVCRILMMAGTVSDSEVVLYQEMFEVKPLVIMLPTGT</sequence>
<proteinExistence type="predicted"/>
<accession>A0A0H5R5X6</accession>
<organism evidence="1">
    <name type="scientific">Spongospora subterranea</name>
    <dbReference type="NCBI Taxonomy" id="70186"/>
    <lineage>
        <taxon>Eukaryota</taxon>
        <taxon>Sar</taxon>
        <taxon>Rhizaria</taxon>
        <taxon>Endomyxa</taxon>
        <taxon>Phytomyxea</taxon>
        <taxon>Plasmodiophorida</taxon>
        <taxon>Plasmodiophoridae</taxon>
        <taxon>Spongospora</taxon>
    </lineage>
</organism>
<dbReference type="AlphaFoldDB" id="A0A0H5R5X6"/>